<evidence type="ECO:0000313" key="1">
    <source>
        <dbReference type="EMBL" id="UVF62465.1"/>
    </source>
</evidence>
<protein>
    <submittedName>
        <fullName evidence="1">Uncharacterized protein</fullName>
    </submittedName>
</protein>
<name>A0A976UBI9_9CAUD</name>
<organism evidence="1 2">
    <name type="scientific">Nitrososphaeria virus YSH_922147</name>
    <dbReference type="NCBI Taxonomy" id="3071323"/>
    <lineage>
        <taxon>Viruses</taxon>
        <taxon>Duplodnaviria</taxon>
        <taxon>Heunggongvirae</taxon>
        <taxon>Uroviricota</taxon>
        <taxon>Caudoviricetes</taxon>
        <taxon>Juravirales</taxon>
        <taxon>Yangangviridae</taxon>
        <taxon>Mathaucavirus</taxon>
        <taxon>Mathaucavirus yangshanense</taxon>
    </lineage>
</organism>
<dbReference type="KEGG" id="vg:80545016"/>
<proteinExistence type="predicted"/>
<accession>A0A976UBI9</accession>
<dbReference type="EMBL" id="ON649701">
    <property type="protein sequence ID" value="UVF62465.1"/>
    <property type="molecule type" value="Genomic_DNA"/>
</dbReference>
<keyword evidence="2" id="KW-1185">Reference proteome</keyword>
<evidence type="ECO:0000313" key="2">
    <source>
        <dbReference type="Proteomes" id="UP001156973"/>
    </source>
</evidence>
<dbReference type="Proteomes" id="UP001156973">
    <property type="component" value="Segment"/>
</dbReference>
<sequence length="70" mass="8602">MRAKSHDQRKGQWLINKIRNGLDFPKLEFTGTETYEELDKIFQDQKTLIELRIWNMENDEFDRLMGDYYK</sequence>
<reference evidence="1 2" key="1">
    <citation type="submission" date="2022-05" db="EMBL/GenBank/DDBJ databases">
        <title>Diverse viruses of marine archaea discovered using metagenomics.</title>
        <authorList>
            <person name="Zhou Y."/>
        </authorList>
    </citation>
    <scope>NUCLEOTIDE SEQUENCE [LARGE SCALE GENOMIC DNA]</scope>
    <source>
        <strain evidence="1">YSH_922147</strain>
    </source>
</reference>